<evidence type="ECO:0000313" key="2">
    <source>
        <dbReference type="Proteomes" id="UP000251891"/>
    </source>
</evidence>
<dbReference type="OrthoDB" id="3694165at2"/>
<accession>A0A365HA11</accession>
<evidence type="ECO:0000313" key="1">
    <source>
        <dbReference type="EMBL" id="RAY15984.1"/>
    </source>
</evidence>
<dbReference type="AlphaFoldDB" id="A0A365HA11"/>
<gene>
    <name evidence="1" type="ORF">DPM19_07020</name>
</gene>
<organism evidence="1 2">
    <name type="scientific">Actinomadura craniellae</name>
    <dbReference type="NCBI Taxonomy" id="2231787"/>
    <lineage>
        <taxon>Bacteria</taxon>
        <taxon>Bacillati</taxon>
        <taxon>Actinomycetota</taxon>
        <taxon>Actinomycetes</taxon>
        <taxon>Streptosporangiales</taxon>
        <taxon>Thermomonosporaceae</taxon>
        <taxon>Actinomadura</taxon>
    </lineage>
</organism>
<dbReference type="EMBL" id="QLYX01000003">
    <property type="protein sequence ID" value="RAY15984.1"/>
    <property type="molecule type" value="Genomic_DNA"/>
</dbReference>
<sequence length="116" mass="11685">MRAAALALVVLVTVPGCRVLERISENAYLNAVASGATAELDARGHPVAGRLDCALSPSGTVALRVGCTGRTAAGRPVAVVGTVTGADTARPRERYVVTVGGREVLRTTCLGAACPG</sequence>
<name>A0A365HA11_9ACTN</name>
<protein>
    <submittedName>
        <fullName evidence="1">Uncharacterized protein</fullName>
    </submittedName>
</protein>
<proteinExistence type="predicted"/>
<dbReference type="Proteomes" id="UP000251891">
    <property type="component" value="Unassembled WGS sequence"/>
</dbReference>
<keyword evidence="2" id="KW-1185">Reference proteome</keyword>
<reference evidence="1 2" key="1">
    <citation type="submission" date="2018-06" db="EMBL/GenBank/DDBJ databases">
        <title>Actinomadura craniellae sp. nov. isolated from marine sponge Craniella sp.</title>
        <authorList>
            <person name="Li L."/>
            <person name="Xu Q.H."/>
            <person name="Lin H.W."/>
            <person name="Lu Y.H."/>
        </authorList>
    </citation>
    <scope>NUCLEOTIDE SEQUENCE [LARGE SCALE GENOMIC DNA]</scope>
    <source>
        <strain evidence="1 2">LHW63021</strain>
    </source>
</reference>
<comment type="caution">
    <text evidence="1">The sequence shown here is derived from an EMBL/GenBank/DDBJ whole genome shotgun (WGS) entry which is preliminary data.</text>
</comment>